<dbReference type="InterPro" id="IPR013830">
    <property type="entry name" value="SGNH_hydro"/>
</dbReference>
<dbReference type="Gene3D" id="3.40.50.1110">
    <property type="entry name" value="SGNH hydrolase"/>
    <property type="match status" value="1"/>
</dbReference>
<evidence type="ECO:0000259" key="2">
    <source>
        <dbReference type="Pfam" id="PF13472"/>
    </source>
</evidence>
<dbReference type="InterPro" id="IPR051532">
    <property type="entry name" value="Ester_Hydrolysis_Enzymes"/>
</dbReference>
<dbReference type="EMBL" id="PYBW01000030">
    <property type="protein sequence ID" value="PYC82748.1"/>
    <property type="molecule type" value="Genomic_DNA"/>
</dbReference>
<dbReference type="InterPro" id="IPR036514">
    <property type="entry name" value="SGNH_hydro_sf"/>
</dbReference>
<proteinExistence type="predicted"/>
<protein>
    <submittedName>
        <fullName evidence="3">GDSL family lipase</fullName>
    </submittedName>
</protein>
<feature type="region of interest" description="Disordered" evidence="1">
    <location>
        <begin position="327"/>
        <end position="365"/>
    </location>
</feature>
<dbReference type="PANTHER" id="PTHR30383">
    <property type="entry name" value="THIOESTERASE 1/PROTEASE 1/LYSOPHOSPHOLIPASE L1"/>
    <property type="match status" value="1"/>
</dbReference>
<dbReference type="SUPFAM" id="SSF52266">
    <property type="entry name" value="SGNH hydrolase"/>
    <property type="match status" value="1"/>
</dbReference>
<dbReference type="CDD" id="cd01836">
    <property type="entry name" value="FeeA_FeeB_like"/>
    <property type="match status" value="1"/>
</dbReference>
<accession>A0A2V4NS09</accession>
<keyword evidence="4" id="KW-1185">Reference proteome</keyword>
<evidence type="ECO:0000256" key="1">
    <source>
        <dbReference type="SAM" id="MobiDB-lite"/>
    </source>
</evidence>
<dbReference type="Pfam" id="PF13472">
    <property type="entry name" value="Lipase_GDSL_2"/>
    <property type="match status" value="1"/>
</dbReference>
<dbReference type="AlphaFoldDB" id="A0A2V4NS09"/>
<dbReference type="GO" id="GO:0004622">
    <property type="term" value="F:phosphatidylcholine lysophospholipase activity"/>
    <property type="evidence" value="ECO:0007669"/>
    <property type="project" value="TreeGrafter"/>
</dbReference>
<feature type="domain" description="SGNH hydrolase-type esterase" evidence="2">
    <location>
        <begin position="81"/>
        <end position="256"/>
    </location>
</feature>
<organism evidence="3 4">
    <name type="scientific">Streptomyces tateyamensis</name>
    <dbReference type="NCBI Taxonomy" id="565073"/>
    <lineage>
        <taxon>Bacteria</taxon>
        <taxon>Bacillati</taxon>
        <taxon>Actinomycetota</taxon>
        <taxon>Actinomycetes</taxon>
        <taxon>Kitasatosporales</taxon>
        <taxon>Streptomycetaceae</taxon>
        <taxon>Streptomyces</taxon>
    </lineage>
</organism>
<comment type="caution">
    <text evidence="3">The sequence shown here is derived from an EMBL/GenBank/DDBJ whole genome shotgun (WGS) entry which is preliminary data.</text>
</comment>
<evidence type="ECO:0000313" key="4">
    <source>
        <dbReference type="Proteomes" id="UP000248039"/>
    </source>
</evidence>
<feature type="compositionally biased region" description="Low complexity" evidence="1">
    <location>
        <begin position="338"/>
        <end position="351"/>
    </location>
</feature>
<dbReference type="OrthoDB" id="9804395at2"/>
<sequence length="365" mass="37155">MPGAQQSRARVARRIATAAAYGGGGLGLLGGGLAGVLITESRLAIRAVGVLEGAPPKADGLYGDAFADPALDGEQPLVLAFLGDSTAAGLGVRRARETPGALLAAGLASVAERRVSLVNVAVSGARSHDLARQVRLVVEARPDVAVIMIGANDVTRHTPPAQAVRLLGEAVRDLRAFGCQVVVGTCPDLGTIKPVHPPLRWVARRVSRQLAAAQTIAVVEAGGRTVSLGSLLGPEFAARPEMFASDRFHPSAQGYATAAMAVLPSVCAALDLWPEVAEEEPARREAVLPMAVAAATAAGSSGTEVASATDGAGGRRWALVKHRLRLGLPTPDEPAPGVPAGAEASGRAASATSHAEAGDGRPTWE</sequence>
<dbReference type="RefSeq" id="WP_110668114.1">
    <property type="nucleotide sequence ID" value="NZ_PYBW01000030.1"/>
</dbReference>
<gene>
    <name evidence="3" type="ORF">C7C46_10405</name>
</gene>
<dbReference type="PANTHER" id="PTHR30383:SF5">
    <property type="entry name" value="SGNH HYDROLASE-TYPE ESTERASE DOMAIN-CONTAINING PROTEIN"/>
    <property type="match status" value="1"/>
</dbReference>
<name>A0A2V4NS09_9ACTN</name>
<feature type="compositionally biased region" description="Basic and acidic residues" evidence="1">
    <location>
        <begin position="356"/>
        <end position="365"/>
    </location>
</feature>
<reference evidence="3 4" key="1">
    <citation type="submission" date="2018-03" db="EMBL/GenBank/DDBJ databases">
        <title>Bioinformatic expansion and discovery of thiopeptide antibiotics.</title>
        <authorList>
            <person name="Schwalen C.J."/>
            <person name="Hudson G.A."/>
            <person name="Mitchell D.A."/>
        </authorList>
    </citation>
    <scope>NUCLEOTIDE SEQUENCE [LARGE SCALE GENOMIC DNA]</scope>
    <source>
        <strain evidence="3 4">ATCC 21389</strain>
    </source>
</reference>
<evidence type="ECO:0000313" key="3">
    <source>
        <dbReference type="EMBL" id="PYC82748.1"/>
    </source>
</evidence>
<dbReference type="Proteomes" id="UP000248039">
    <property type="component" value="Unassembled WGS sequence"/>
</dbReference>